<evidence type="ECO:0000313" key="1">
    <source>
        <dbReference type="EMBL" id="RJL19732.1"/>
    </source>
</evidence>
<protein>
    <submittedName>
        <fullName evidence="1">Uncharacterized protein</fullName>
    </submittedName>
</protein>
<evidence type="ECO:0000313" key="2">
    <source>
        <dbReference type="Proteomes" id="UP000265768"/>
    </source>
</evidence>
<reference evidence="1 2" key="1">
    <citation type="submission" date="2018-09" db="EMBL/GenBank/DDBJ databases">
        <title>YIM 75507 draft genome.</title>
        <authorList>
            <person name="Tang S."/>
            <person name="Feng Y."/>
        </authorList>
    </citation>
    <scope>NUCLEOTIDE SEQUENCE [LARGE SCALE GENOMIC DNA]</scope>
    <source>
        <strain evidence="1 2">YIM 75507</strain>
    </source>
</reference>
<sequence>MTGPLAPELEPHRYLVIQEGAAILGPGVHLRYDGPPEGFEAWVAEHLDDADRRAAAAVAGGVDPDRWFWATFGPYGRTRTS</sequence>
<dbReference type="AlphaFoldDB" id="A0A3A4A3C4"/>
<proteinExistence type="predicted"/>
<keyword evidence="2" id="KW-1185">Reference proteome</keyword>
<accession>A0A3A4A3C4</accession>
<dbReference type="EMBL" id="QZEY01000035">
    <property type="protein sequence ID" value="RJL19732.1"/>
    <property type="molecule type" value="Genomic_DNA"/>
</dbReference>
<gene>
    <name evidence="1" type="ORF">D5H75_40105</name>
</gene>
<dbReference type="Proteomes" id="UP000265768">
    <property type="component" value="Unassembled WGS sequence"/>
</dbReference>
<name>A0A3A4A3C4_9ACTN</name>
<organism evidence="1 2">
    <name type="scientific">Bailinhaonella thermotolerans</name>
    <dbReference type="NCBI Taxonomy" id="1070861"/>
    <lineage>
        <taxon>Bacteria</taxon>
        <taxon>Bacillati</taxon>
        <taxon>Actinomycetota</taxon>
        <taxon>Actinomycetes</taxon>
        <taxon>Streptosporangiales</taxon>
        <taxon>Streptosporangiaceae</taxon>
        <taxon>Bailinhaonella</taxon>
    </lineage>
</organism>
<comment type="caution">
    <text evidence="1">The sequence shown here is derived from an EMBL/GenBank/DDBJ whole genome shotgun (WGS) entry which is preliminary data.</text>
</comment>